<keyword evidence="4" id="KW-0560">Oxidoreductase</keyword>
<dbReference type="GO" id="GO:0008682">
    <property type="term" value="F:3-demethoxyubiquinol 3-hydroxylase activity"/>
    <property type="evidence" value="ECO:0007669"/>
    <property type="project" value="TreeGrafter"/>
</dbReference>
<keyword evidence="8" id="KW-0812">Transmembrane</keyword>
<dbReference type="GO" id="GO:0006744">
    <property type="term" value="P:ubiquinone biosynthetic process"/>
    <property type="evidence" value="ECO:0007669"/>
    <property type="project" value="UniProtKB-KW"/>
</dbReference>
<evidence type="ECO:0008006" key="11">
    <source>
        <dbReference type="Google" id="ProtNLM"/>
    </source>
</evidence>
<dbReference type="InterPro" id="IPR009078">
    <property type="entry name" value="Ferritin-like_SF"/>
</dbReference>
<evidence type="ECO:0000256" key="1">
    <source>
        <dbReference type="ARBA" id="ARBA00004749"/>
    </source>
</evidence>
<evidence type="ECO:0000256" key="4">
    <source>
        <dbReference type="ARBA" id="ARBA00023002"/>
    </source>
</evidence>
<accession>A0A162A6F9</accession>
<keyword evidence="8" id="KW-1133">Transmembrane helix</keyword>
<dbReference type="PANTHER" id="PTHR11237">
    <property type="entry name" value="COENZYME Q10 BIOSYNTHESIS PROTEIN 7"/>
    <property type="match status" value="1"/>
</dbReference>
<dbReference type="PATRIC" id="fig|1365251.3.peg.5158"/>
<dbReference type="Pfam" id="PF03232">
    <property type="entry name" value="COQ7"/>
    <property type="match status" value="1"/>
</dbReference>
<dbReference type="EMBL" id="AUXZ01000134">
    <property type="protein sequence ID" value="KZN44873.1"/>
    <property type="molecule type" value="Genomic_DNA"/>
</dbReference>
<keyword evidence="6" id="KW-0503">Monooxygenase</keyword>
<evidence type="ECO:0000313" key="10">
    <source>
        <dbReference type="Proteomes" id="UP000076503"/>
    </source>
</evidence>
<evidence type="ECO:0000256" key="3">
    <source>
        <dbReference type="ARBA" id="ARBA00022723"/>
    </source>
</evidence>
<dbReference type="SUPFAM" id="SSF47240">
    <property type="entry name" value="Ferritin-like"/>
    <property type="match status" value="1"/>
</dbReference>
<evidence type="ECO:0000256" key="6">
    <source>
        <dbReference type="ARBA" id="ARBA00023033"/>
    </source>
</evidence>
<evidence type="ECO:0000256" key="7">
    <source>
        <dbReference type="ARBA" id="ARBA00023136"/>
    </source>
</evidence>
<reference evidence="9 10" key="1">
    <citation type="submission" date="2013-07" db="EMBL/GenBank/DDBJ databases">
        <title>Comparative Genomic and Metabolomic Analysis of Twelve Strains of Pseudoalteromonas luteoviolacea.</title>
        <authorList>
            <person name="Vynne N.G."/>
            <person name="Mansson M."/>
            <person name="Gram L."/>
        </authorList>
    </citation>
    <scope>NUCLEOTIDE SEQUENCE [LARGE SCALE GENOMIC DNA]</scope>
    <source>
        <strain evidence="9 10">H33</strain>
    </source>
</reference>
<dbReference type="RefSeq" id="WP_063364256.1">
    <property type="nucleotide sequence ID" value="NZ_AUXZ01000134.1"/>
</dbReference>
<protein>
    <recommendedName>
        <fullName evidence="11">Ubiquinone biosynthesis protein COQ7</fullName>
    </recommendedName>
</protein>
<proteinExistence type="predicted"/>
<dbReference type="PANTHER" id="PTHR11237:SF4">
    <property type="entry name" value="5-DEMETHOXYUBIQUINONE HYDROXYLASE, MITOCHONDRIAL"/>
    <property type="match status" value="1"/>
</dbReference>
<comment type="caution">
    <text evidence="9">The sequence shown here is derived from an EMBL/GenBank/DDBJ whole genome shotgun (WGS) entry which is preliminary data.</text>
</comment>
<dbReference type="AlphaFoldDB" id="A0A162A6F9"/>
<feature type="transmembrane region" description="Helical" evidence="8">
    <location>
        <begin position="69"/>
        <end position="88"/>
    </location>
</feature>
<gene>
    <name evidence="9" type="ORF">N476_26075</name>
</gene>
<dbReference type="OrthoDB" id="7559360at2"/>
<evidence type="ECO:0000313" key="9">
    <source>
        <dbReference type="EMBL" id="KZN44873.1"/>
    </source>
</evidence>
<evidence type="ECO:0000256" key="2">
    <source>
        <dbReference type="ARBA" id="ARBA00022688"/>
    </source>
</evidence>
<keyword evidence="3" id="KW-0479">Metal-binding</keyword>
<organism evidence="9 10">
    <name type="scientific">Pseudoalteromonas luteoviolacea H33</name>
    <dbReference type="NCBI Taxonomy" id="1365251"/>
    <lineage>
        <taxon>Bacteria</taxon>
        <taxon>Pseudomonadati</taxon>
        <taxon>Pseudomonadota</taxon>
        <taxon>Gammaproteobacteria</taxon>
        <taxon>Alteromonadales</taxon>
        <taxon>Pseudoalteromonadaceae</taxon>
        <taxon>Pseudoalteromonas</taxon>
    </lineage>
</organism>
<evidence type="ECO:0000256" key="8">
    <source>
        <dbReference type="SAM" id="Phobius"/>
    </source>
</evidence>
<sequence>MPSKEVQRIIRVDHAGEFGAINIYRAQRTVAKFLYKDIVEQLDDMLHHEKEHFDTFNSWLEQNSVRHCYALWFWAIGGYFLGLVTALLGRKSIWVCTHAVESTVLHHLDWQLSYLSKHDPSAYEAVLSIKQEEEAHQNLGLLNGSNSLVYSPIRLVVKYSTKFAIWLSTKL</sequence>
<dbReference type="InterPro" id="IPR011566">
    <property type="entry name" value="Ubq_synth_Coq7"/>
</dbReference>
<name>A0A162A6F9_9GAMM</name>
<dbReference type="GO" id="GO:0046872">
    <property type="term" value="F:metal ion binding"/>
    <property type="evidence" value="ECO:0007669"/>
    <property type="project" value="UniProtKB-KW"/>
</dbReference>
<dbReference type="CDD" id="cd01042">
    <property type="entry name" value="DMQH"/>
    <property type="match status" value="1"/>
</dbReference>
<comment type="pathway">
    <text evidence="1">Cofactor biosynthesis; ubiquinone biosynthesis.</text>
</comment>
<keyword evidence="2" id="KW-0831">Ubiquinone biosynthesis</keyword>
<evidence type="ECO:0000256" key="5">
    <source>
        <dbReference type="ARBA" id="ARBA00023004"/>
    </source>
</evidence>
<dbReference type="Proteomes" id="UP000076503">
    <property type="component" value="Unassembled WGS sequence"/>
</dbReference>
<keyword evidence="7 8" id="KW-0472">Membrane</keyword>
<keyword evidence="5" id="KW-0408">Iron</keyword>